<dbReference type="AlphaFoldDB" id="G8XZH8"/>
<proteinExistence type="predicted"/>
<evidence type="ECO:0000313" key="1">
    <source>
        <dbReference type="EMBL" id="CCE87087.1"/>
    </source>
</evidence>
<dbReference type="EMBL" id="FO082046">
    <property type="protein sequence ID" value="CCE87087.1"/>
    <property type="molecule type" value="Genomic_DNA"/>
</dbReference>
<protein>
    <submittedName>
        <fullName evidence="1">Piso0_005624 protein</fullName>
    </submittedName>
</protein>
<name>G8XZH8_PICSO</name>
<dbReference type="HOGENOM" id="CLU_214029_0_0_1"/>
<gene>
    <name evidence="1" type="primary">Piso0_005624</name>
    <name evidence="1" type="ORF">GNLVRS01_PISO0N18999g</name>
</gene>
<organism evidence="1 2">
    <name type="scientific">Pichia sorbitophila (strain ATCC MYA-4447 / BCRC 22081 / CBS 7064 / NBRC 10061 / NRRL Y-12695)</name>
    <name type="common">Hybrid yeast</name>
    <dbReference type="NCBI Taxonomy" id="559304"/>
    <lineage>
        <taxon>Eukaryota</taxon>
        <taxon>Fungi</taxon>
        <taxon>Dikarya</taxon>
        <taxon>Ascomycota</taxon>
        <taxon>Saccharomycotina</taxon>
        <taxon>Pichiomycetes</taxon>
        <taxon>Debaryomycetaceae</taxon>
        <taxon>Millerozyma</taxon>
    </lineage>
</organism>
<keyword evidence="2" id="KW-1185">Reference proteome</keyword>
<reference evidence="1 2" key="1">
    <citation type="journal article" date="2012" name="G3 (Bethesda)">
        <title>Pichia sorbitophila, an interspecies yeast hybrid reveals early steps of genome resolution following polyploidization.</title>
        <authorList>
            <person name="Leh Louis V."/>
            <person name="Despons L."/>
            <person name="Friedrich A."/>
            <person name="Martin T."/>
            <person name="Durrens P."/>
            <person name="Casaregola S."/>
            <person name="Neuveglise C."/>
            <person name="Fairhead C."/>
            <person name="Marck C."/>
            <person name="Cruz J.A."/>
            <person name="Straub M.L."/>
            <person name="Kugler V."/>
            <person name="Sacerdot C."/>
            <person name="Uzunov Z."/>
            <person name="Thierry A."/>
            <person name="Weiss S."/>
            <person name="Bleykasten C."/>
            <person name="De Montigny J."/>
            <person name="Jacques N."/>
            <person name="Jung P."/>
            <person name="Lemaire M."/>
            <person name="Mallet S."/>
            <person name="Morel G."/>
            <person name="Richard G.F."/>
            <person name="Sarkar A."/>
            <person name="Savel G."/>
            <person name="Schacherer J."/>
            <person name="Seret M.L."/>
            <person name="Talla E."/>
            <person name="Samson G."/>
            <person name="Jubin C."/>
            <person name="Poulain J."/>
            <person name="Vacherie B."/>
            <person name="Barbe V."/>
            <person name="Pelletier E."/>
            <person name="Sherman D.J."/>
            <person name="Westhof E."/>
            <person name="Weissenbach J."/>
            <person name="Baret P.V."/>
            <person name="Wincker P."/>
            <person name="Gaillardin C."/>
            <person name="Dujon B."/>
            <person name="Souciet J.L."/>
        </authorList>
    </citation>
    <scope>NUCLEOTIDE SEQUENCE [LARGE SCALE GENOMIC DNA]</scope>
    <source>
        <strain evidence="2">ATCC MYA-4447 / BCRC 22081 / CBS 7064 / NBRC 10061 / NRRL Y-12695</strain>
    </source>
</reference>
<dbReference type="OrthoDB" id="4010645at2759"/>
<accession>G8XZH8</accession>
<evidence type="ECO:0000313" key="2">
    <source>
        <dbReference type="Proteomes" id="UP000005222"/>
    </source>
</evidence>
<dbReference type="eggNOG" id="ENOG502RQER">
    <property type="taxonomic scope" value="Eukaryota"/>
</dbReference>
<sequence length="53" mass="6126">MQEARKLTAPEKEAMIMKEIRSNKVNYEKKFGGSFLGNFFDFAIKRQDSPVAK</sequence>
<dbReference type="Proteomes" id="UP000005222">
    <property type="component" value="Chromosome N"/>
</dbReference>
<dbReference type="InParanoid" id="G8XZH8"/>